<keyword evidence="1" id="KW-0175">Coiled coil</keyword>
<evidence type="ECO:0000256" key="1">
    <source>
        <dbReference type="SAM" id="Coils"/>
    </source>
</evidence>
<reference evidence="4" key="1">
    <citation type="submission" date="2018-07" db="EMBL/GenBank/DDBJ databases">
        <authorList>
            <consortium name="GenomeTrakr network: Whole genome sequencing for foodborne pathogen traceback"/>
        </authorList>
    </citation>
    <scope>NUCLEOTIDE SEQUENCE</scope>
    <source>
        <strain evidence="4">FNE0169</strain>
    </source>
</reference>
<name>A0A5T8U2I2_SALER</name>
<evidence type="ECO:0000313" key="4">
    <source>
        <dbReference type="EMBL" id="EBP0983247.1"/>
    </source>
</evidence>
<keyword evidence="2" id="KW-0472">Membrane</keyword>
<dbReference type="AlphaFoldDB" id="A0A5T8U2I2"/>
<dbReference type="EMBL" id="AAGGTW010000013">
    <property type="protein sequence ID" value="EBN7905280.1"/>
    <property type="molecule type" value="Genomic_DNA"/>
</dbReference>
<dbReference type="EMBL" id="AAGKQC010000001">
    <property type="protein sequence ID" value="EBP0983247.1"/>
    <property type="molecule type" value="Genomic_DNA"/>
</dbReference>
<proteinExistence type="predicted"/>
<sequence length="298" mass="35216">MFEDLIKTVKAQLYDRLTSPLLGCFLLSWVIWNYKFIFTLFSDMKIEDKFKFIDGSIYSGDYSHLIYGLLLPFVTTLFFILIYPYPAKFAYAFFRKRQVELKEIQQKIDDETPLTRDEARKIRSDAVKMSIEFEQEIEKLREENLSLRNIIKKINDNQDVDSTNMSEKQVSTRVNREEKITPDDEQSYNYEPFFDKNSSVQGNSRLLITGPEHIKASVENHINSDKKFNGHTFMVNIDGKYVSINLISKNGRVKPFKYDYRIPENGKIGYESMRIINSFDEDFIRYLNNKNPEQLENE</sequence>
<comment type="caution">
    <text evidence="3">The sequence shown here is derived from an EMBL/GenBank/DDBJ whole genome shotgun (WGS) entry which is preliminary data.</text>
</comment>
<feature type="coiled-coil region" evidence="1">
    <location>
        <begin position="123"/>
        <end position="157"/>
    </location>
</feature>
<organism evidence="3">
    <name type="scientific">Salmonella enterica</name>
    <name type="common">Salmonella choleraesuis</name>
    <dbReference type="NCBI Taxonomy" id="28901"/>
    <lineage>
        <taxon>Bacteria</taxon>
        <taxon>Pseudomonadati</taxon>
        <taxon>Pseudomonadota</taxon>
        <taxon>Gammaproteobacteria</taxon>
        <taxon>Enterobacterales</taxon>
        <taxon>Enterobacteriaceae</taxon>
        <taxon>Salmonella</taxon>
    </lineage>
</organism>
<keyword evidence="2" id="KW-1133">Transmembrane helix</keyword>
<protein>
    <submittedName>
        <fullName evidence="3">Uncharacterized protein</fullName>
    </submittedName>
</protein>
<accession>A0A5T8U2I2</accession>
<evidence type="ECO:0000313" key="3">
    <source>
        <dbReference type="EMBL" id="EBN7905280.1"/>
    </source>
</evidence>
<keyword evidence="2" id="KW-0812">Transmembrane</keyword>
<gene>
    <name evidence="3" type="ORF">D0V52_22355</name>
    <name evidence="4" type="ORF">LB15_00175</name>
</gene>
<evidence type="ECO:0000256" key="2">
    <source>
        <dbReference type="SAM" id="Phobius"/>
    </source>
</evidence>
<feature type="transmembrane region" description="Helical" evidence="2">
    <location>
        <begin position="21"/>
        <end position="42"/>
    </location>
</feature>
<feature type="transmembrane region" description="Helical" evidence="2">
    <location>
        <begin position="62"/>
        <end position="85"/>
    </location>
</feature>
<reference evidence="3" key="2">
    <citation type="submission" date="2018-08" db="EMBL/GenBank/DDBJ databases">
        <authorList>
            <consortium name="PulseNet: The National Subtyping Network for Foodborne Disease Surveillance"/>
            <person name="Tarr C.L."/>
            <person name="Trees E."/>
            <person name="Katz L.S."/>
            <person name="Carleton-Romer H.A."/>
            <person name="Stroika S."/>
            <person name="Kucerova Z."/>
            <person name="Roache K.F."/>
            <person name="Sabol A.L."/>
            <person name="Besser J."/>
            <person name="Gerner-Smidt P."/>
        </authorList>
    </citation>
    <scope>NUCLEOTIDE SEQUENCE</scope>
    <source>
        <strain evidence="3">PNUSAS045480</strain>
    </source>
</reference>